<feature type="transmembrane region" description="Helical" evidence="12">
    <location>
        <begin position="12"/>
        <end position="36"/>
    </location>
</feature>
<dbReference type="PANTHER" id="PTHR43711">
    <property type="entry name" value="TWO-COMPONENT HISTIDINE KINASE"/>
    <property type="match status" value="1"/>
</dbReference>
<keyword evidence="16" id="KW-1185">Reference proteome</keyword>
<evidence type="ECO:0000256" key="6">
    <source>
        <dbReference type="ARBA" id="ARBA00022679"/>
    </source>
</evidence>
<evidence type="ECO:0000256" key="5">
    <source>
        <dbReference type="ARBA" id="ARBA00022553"/>
    </source>
</evidence>
<dbReference type="Gene3D" id="3.30.565.10">
    <property type="entry name" value="Histidine kinase-like ATPase, C-terminal domain"/>
    <property type="match status" value="1"/>
</dbReference>
<dbReference type="CDD" id="cd00082">
    <property type="entry name" value="HisKA"/>
    <property type="match status" value="1"/>
</dbReference>
<dbReference type="PRINTS" id="PR00344">
    <property type="entry name" value="BCTRLSENSOR"/>
</dbReference>
<comment type="caution">
    <text evidence="15">The sequence shown here is derived from an EMBL/GenBank/DDBJ whole genome shotgun (WGS) entry which is preliminary data.</text>
</comment>
<dbReference type="PROSITE" id="PS50885">
    <property type="entry name" value="HAMP"/>
    <property type="match status" value="1"/>
</dbReference>
<proteinExistence type="predicted"/>
<comment type="subcellular location">
    <subcellularLocation>
        <location evidence="2">Cell membrane</location>
        <topology evidence="2">Multi-pass membrane protein</topology>
    </subcellularLocation>
</comment>
<dbReference type="EMBL" id="MDKC01000021">
    <property type="protein sequence ID" value="ODG91577.1"/>
    <property type="molecule type" value="Genomic_DNA"/>
</dbReference>
<reference evidence="15 16" key="1">
    <citation type="submission" date="2016-07" db="EMBL/GenBank/DDBJ databases">
        <authorList>
            <person name="Townsley L."/>
            <person name="Shank E.A."/>
        </authorList>
    </citation>
    <scope>NUCLEOTIDE SEQUENCE [LARGE SCALE GENOMIC DNA]</scope>
    <source>
        <strain evidence="15 16">CH01</strain>
    </source>
</reference>
<dbReference type="InterPro" id="IPR003594">
    <property type="entry name" value="HATPase_dom"/>
</dbReference>
<dbReference type="RefSeq" id="WP_069034022.1">
    <property type="nucleotide sequence ID" value="NZ_MDKC01000021.1"/>
</dbReference>
<dbReference type="EC" id="2.7.13.3" evidence="3"/>
<evidence type="ECO:0000313" key="15">
    <source>
        <dbReference type="EMBL" id="ODG91577.1"/>
    </source>
</evidence>
<dbReference type="InterPro" id="IPR036097">
    <property type="entry name" value="HisK_dim/P_sf"/>
</dbReference>
<feature type="transmembrane region" description="Helical" evidence="12">
    <location>
        <begin position="48"/>
        <end position="71"/>
    </location>
</feature>
<dbReference type="InterPro" id="IPR005467">
    <property type="entry name" value="His_kinase_dom"/>
</dbReference>
<comment type="catalytic activity">
    <reaction evidence="1">
        <text>ATP + protein L-histidine = ADP + protein N-phospho-L-histidine.</text>
        <dbReference type="EC" id="2.7.13.3"/>
    </reaction>
</comment>
<dbReference type="InterPro" id="IPR003661">
    <property type="entry name" value="HisK_dim/P_dom"/>
</dbReference>
<dbReference type="PANTHER" id="PTHR43711:SF1">
    <property type="entry name" value="HISTIDINE KINASE 1"/>
    <property type="match status" value="1"/>
</dbReference>
<dbReference type="Pfam" id="PF00672">
    <property type="entry name" value="HAMP"/>
    <property type="match status" value="1"/>
</dbReference>
<evidence type="ECO:0000256" key="7">
    <source>
        <dbReference type="ARBA" id="ARBA00022741"/>
    </source>
</evidence>
<evidence type="ECO:0000256" key="8">
    <source>
        <dbReference type="ARBA" id="ARBA00022777"/>
    </source>
</evidence>
<evidence type="ECO:0000313" key="16">
    <source>
        <dbReference type="Proteomes" id="UP000094580"/>
    </source>
</evidence>
<organism evidence="15 16">
    <name type="scientific">Gottfriedia luciferensis</name>
    <dbReference type="NCBI Taxonomy" id="178774"/>
    <lineage>
        <taxon>Bacteria</taxon>
        <taxon>Bacillati</taxon>
        <taxon>Bacillota</taxon>
        <taxon>Bacilli</taxon>
        <taxon>Bacillales</taxon>
        <taxon>Bacillaceae</taxon>
        <taxon>Gottfriedia</taxon>
    </lineage>
</organism>
<dbReference type="InterPro" id="IPR050736">
    <property type="entry name" value="Sensor_HK_Regulatory"/>
</dbReference>
<dbReference type="SUPFAM" id="SSF55874">
    <property type="entry name" value="ATPase domain of HSP90 chaperone/DNA topoisomerase II/histidine kinase"/>
    <property type="match status" value="1"/>
</dbReference>
<keyword evidence="7" id="KW-0547">Nucleotide-binding</keyword>
<sequence length="355" mass="40133">MKVLKKIRDVIGAILLLTTAIMIGSLIVHYSTIYFYENHFTSLSDLTIQIINTFLTFLLLMLGGAIFGRMFHHPKQMKMVKEIMQAIRSISRGEFNVSVDLEKFRNAFGGEIGQIIDSFNHMAKNLDQMENMRQEFISNVSHEIQSPLTSIKGFAKVLQNESLPLEERKQYLNIIEYESTRLSKLSDNLLKLTSLESQNQPIEKNSFSLNSQLMYSLLSCEPQIVEKNINMHVDLGKIDFIGDEALLNQVWMNLITNSIKFTSNNGDIFISAIQDNDKVVIQIQDTGIGISEEDQVHVFERFYKADKSRDRTTGGNGLGLSIVKKIVDMHNGIVYVKSEIGKGSLFVVELPVTAG</sequence>
<dbReference type="InterPro" id="IPR036890">
    <property type="entry name" value="HATPase_C_sf"/>
</dbReference>
<keyword evidence="6" id="KW-0808">Transferase</keyword>
<dbReference type="SMART" id="SM00387">
    <property type="entry name" value="HATPase_c"/>
    <property type="match status" value="1"/>
</dbReference>
<gene>
    <name evidence="15" type="ORF">BED47_22835</name>
</gene>
<evidence type="ECO:0000256" key="3">
    <source>
        <dbReference type="ARBA" id="ARBA00012438"/>
    </source>
</evidence>
<evidence type="ECO:0000256" key="11">
    <source>
        <dbReference type="ARBA" id="ARBA00023136"/>
    </source>
</evidence>
<dbReference type="Pfam" id="PF00512">
    <property type="entry name" value="HisKA"/>
    <property type="match status" value="1"/>
</dbReference>
<dbReference type="SMART" id="SM00304">
    <property type="entry name" value="HAMP"/>
    <property type="match status" value="1"/>
</dbReference>
<keyword evidence="11 12" id="KW-0472">Membrane</keyword>
<dbReference type="CDD" id="cd06225">
    <property type="entry name" value="HAMP"/>
    <property type="match status" value="1"/>
</dbReference>
<keyword evidence="12" id="KW-1133">Transmembrane helix</keyword>
<evidence type="ECO:0000259" key="14">
    <source>
        <dbReference type="PROSITE" id="PS50885"/>
    </source>
</evidence>
<evidence type="ECO:0000256" key="12">
    <source>
        <dbReference type="SAM" id="Phobius"/>
    </source>
</evidence>
<keyword evidence="5" id="KW-0597">Phosphoprotein</keyword>
<keyword evidence="4" id="KW-1003">Cell membrane</keyword>
<evidence type="ECO:0000256" key="10">
    <source>
        <dbReference type="ARBA" id="ARBA00023012"/>
    </source>
</evidence>
<protein>
    <recommendedName>
        <fullName evidence="3">histidine kinase</fullName>
        <ecNumber evidence="3">2.7.13.3</ecNumber>
    </recommendedName>
</protein>
<accession>A0ABX2ZPD4</accession>
<feature type="domain" description="HAMP" evidence="14">
    <location>
        <begin position="80"/>
        <end position="131"/>
    </location>
</feature>
<evidence type="ECO:0000259" key="13">
    <source>
        <dbReference type="PROSITE" id="PS50109"/>
    </source>
</evidence>
<keyword evidence="8" id="KW-0418">Kinase</keyword>
<dbReference type="Gene3D" id="1.10.287.130">
    <property type="match status" value="1"/>
</dbReference>
<evidence type="ECO:0000256" key="2">
    <source>
        <dbReference type="ARBA" id="ARBA00004651"/>
    </source>
</evidence>
<dbReference type="InterPro" id="IPR003660">
    <property type="entry name" value="HAMP_dom"/>
</dbReference>
<dbReference type="Pfam" id="PF02518">
    <property type="entry name" value="HATPase_c"/>
    <property type="match status" value="1"/>
</dbReference>
<feature type="domain" description="Histidine kinase" evidence="13">
    <location>
        <begin position="139"/>
        <end position="354"/>
    </location>
</feature>
<dbReference type="PROSITE" id="PS50109">
    <property type="entry name" value="HIS_KIN"/>
    <property type="match status" value="1"/>
</dbReference>
<evidence type="ECO:0000256" key="4">
    <source>
        <dbReference type="ARBA" id="ARBA00022475"/>
    </source>
</evidence>
<dbReference type="InterPro" id="IPR004358">
    <property type="entry name" value="Sig_transdc_His_kin-like_C"/>
</dbReference>
<dbReference type="Gene3D" id="6.10.340.10">
    <property type="match status" value="1"/>
</dbReference>
<evidence type="ECO:0000256" key="9">
    <source>
        <dbReference type="ARBA" id="ARBA00022840"/>
    </source>
</evidence>
<dbReference type="SMART" id="SM00388">
    <property type="entry name" value="HisKA"/>
    <property type="match status" value="1"/>
</dbReference>
<dbReference type="Proteomes" id="UP000094580">
    <property type="component" value="Unassembled WGS sequence"/>
</dbReference>
<evidence type="ECO:0000256" key="1">
    <source>
        <dbReference type="ARBA" id="ARBA00000085"/>
    </source>
</evidence>
<dbReference type="SUPFAM" id="SSF47384">
    <property type="entry name" value="Homodimeric domain of signal transducing histidine kinase"/>
    <property type="match status" value="1"/>
</dbReference>
<keyword evidence="10" id="KW-0902">Two-component regulatory system</keyword>
<keyword evidence="9" id="KW-0067">ATP-binding</keyword>
<name>A0ABX2ZPD4_9BACI</name>
<keyword evidence="12" id="KW-0812">Transmembrane</keyword>